<reference evidence="2 3" key="1">
    <citation type="submission" date="2019-09" db="EMBL/GenBank/DDBJ databases">
        <title>A chromosome-level genome assembly of the Chinese tupelo Nyssa sinensis.</title>
        <authorList>
            <person name="Yang X."/>
            <person name="Kang M."/>
            <person name="Yang Y."/>
            <person name="Xiong H."/>
            <person name="Wang M."/>
            <person name="Zhang Z."/>
            <person name="Wang Z."/>
            <person name="Wu H."/>
            <person name="Ma T."/>
            <person name="Liu J."/>
            <person name="Xi Z."/>
        </authorList>
    </citation>
    <scope>NUCLEOTIDE SEQUENCE [LARGE SCALE GENOMIC DNA]</scope>
    <source>
        <strain evidence="2">J267</strain>
        <tissue evidence="2">Leaf</tissue>
    </source>
</reference>
<dbReference type="PANTHER" id="PTHR37218:SF2">
    <property type="entry name" value="COILED-COIL PROTEIN"/>
    <property type="match status" value="1"/>
</dbReference>
<keyword evidence="3" id="KW-1185">Reference proteome</keyword>
<evidence type="ECO:0000313" key="2">
    <source>
        <dbReference type="EMBL" id="KAA8545339.1"/>
    </source>
</evidence>
<gene>
    <name evidence="2" type="ORF">F0562_020123</name>
</gene>
<accession>A0A5J5BR13</accession>
<feature type="region of interest" description="Disordered" evidence="1">
    <location>
        <begin position="88"/>
        <end position="127"/>
    </location>
</feature>
<dbReference type="AlphaFoldDB" id="A0A5J5BR13"/>
<feature type="compositionally biased region" description="Basic residues" evidence="1">
    <location>
        <begin position="1"/>
        <end position="11"/>
    </location>
</feature>
<organism evidence="2 3">
    <name type="scientific">Nyssa sinensis</name>
    <dbReference type="NCBI Taxonomy" id="561372"/>
    <lineage>
        <taxon>Eukaryota</taxon>
        <taxon>Viridiplantae</taxon>
        <taxon>Streptophyta</taxon>
        <taxon>Embryophyta</taxon>
        <taxon>Tracheophyta</taxon>
        <taxon>Spermatophyta</taxon>
        <taxon>Magnoliopsida</taxon>
        <taxon>eudicotyledons</taxon>
        <taxon>Gunneridae</taxon>
        <taxon>Pentapetalae</taxon>
        <taxon>asterids</taxon>
        <taxon>Cornales</taxon>
        <taxon>Nyssaceae</taxon>
        <taxon>Nyssa</taxon>
    </lineage>
</organism>
<evidence type="ECO:0000256" key="1">
    <source>
        <dbReference type="SAM" id="MobiDB-lite"/>
    </source>
</evidence>
<feature type="region of interest" description="Disordered" evidence="1">
    <location>
        <begin position="1"/>
        <end position="71"/>
    </location>
</feature>
<dbReference type="EMBL" id="CM018033">
    <property type="protein sequence ID" value="KAA8545339.1"/>
    <property type="molecule type" value="Genomic_DNA"/>
</dbReference>
<dbReference type="OrthoDB" id="673745at2759"/>
<dbReference type="Proteomes" id="UP000325577">
    <property type="component" value="Linkage Group LG10"/>
</dbReference>
<dbReference type="PANTHER" id="PTHR37218">
    <property type="entry name" value="COILED-COIL PROTEIN"/>
    <property type="match status" value="1"/>
</dbReference>
<protein>
    <submittedName>
        <fullName evidence="2">Uncharacterized protein</fullName>
    </submittedName>
</protein>
<sequence>MGGKGNRRREKNYRAAHGGHSRLPPPPVSSSLDAVPSKLRQIMAFANSSQPGSERRDRGGGGSIGVDKKCHSKDELDAKATAIKGKVNDGQLTQQHMDRGDEIVEDNTQKVSGSKEKETQKNKCRRDSGLSWAVKRSNLEKSSKLRQSWLQFLRHSRLLRMLHKRGFVCRLLRPTGIGKDGHQGQGFTSLHP</sequence>
<proteinExistence type="predicted"/>
<feature type="compositionally biased region" description="Basic and acidic residues" evidence="1">
    <location>
        <begin position="113"/>
        <end position="127"/>
    </location>
</feature>
<name>A0A5J5BR13_9ASTE</name>
<evidence type="ECO:0000313" key="3">
    <source>
        <dbReference type="Proteomes" id="UP000325577"/>
    </source>
</evidence>